<feature type="domain" description="CBS" evidence="4">
    <location>
        <begin position="167"/>
        <end position="224"/>
    </location>
</feature>
<reference evidence="5 6" key="1">
    <citation type="journal article" date="2010" name="DNA Res.">
        <title>Bacterial lifestyle in a deep-sea hydrothermal vent chimney revealed by the genome sequence of the thermophilic bacterium Deferribacter desulfuricans SSM1.</title>
        <authorList>
            <person name="Takaki Y."/>
            <person name="Shimamura S."/>
            <person name="Nakagawa S."/>
            <person name="Fukuhara Y."/>
            <person name="Horikawa H."/>
            <person name="Ankai A."/>
            <person name="Harada T."/>
            <person name="Hosoyama A."/>
            <person name="Oguchi A."/>
            <person name="Fukui S."/>
            <person name="Fujita N."/>
            <person name="Takami H."/>
            <person name="Takai K."/>
        </authorList>
    </citation>
    <scope>NUCLEOTIDE SEQUENCE [LARGE SCALE GENOMIC DNA]</scope>
    <source>
        <strain evidence="6">DSM 14783 / JCM 11476 / NBRC 101012 / SSM1</strain>
    </source>
</reference>
<dbReference type="KEGG" id="ddf:DEFDS_1572"/>
<dbReference type="PROSITE" id="PS50042">
    <property type="entry name" value="CNMP_BINDING_3"/>
    <property type="match status" value="1"/>
</dbReference>
<dbReference type="EMBL" id="AP011529">
    <property type="protein sequence ID" value="BAI81031.1"/>
    <property type="molecule type" value="Genomic_DNA"/>
</dbReference>
<evidence type="ECO:0000259" key="4">
    <source>
        <dbReference type="PROSITE" id="PS51371"/>
    </source>
</evidence>
<dbReference type="Gene3D" id="3.10.580.10">
    <property type="entry name" value="CBS-domain"/>
    <property type="match status" value="1"/>
</dbReference>
<dbReference type="CDD" id="cd04587">
    <property type="entry name" value="CBS_pair_CAP-ED_NT_Pol-beta-like_DUF294_assoc"/>
    <property type="match status" value="1"/>
</dbReference>
<dbReference type="SMART" id="SM00100">
    <property type="entry name" value="cNMP"/>
    <property type="match status" value="1"/>
</dbReference>
<protein>
    <submittedName>
        <fullName evidence="5">Cyclic nucleotide binding protein</fullName>
    </submittedName>
</protein>
<dbReference type="SMART" id="SM00116">
    <property type="entry name" value="CBS"/>
    <property type="match status" value="2"/>
</dbReference>
<dbReference type="Pfam" id="PF00027">
    <property type="entry name" value="cNMP_binding"/>
    <property type="match status" value="1"/>
</dbReference>
<evidence type="ECO:0000259" key="3">
    <source>
        <dbReference type="PROSITE" id="PS50042"/>
    </source>
</evidence>
<dbReference type="Pfam" id="PF10335">
    <property type="entry name" value="DUF294_C"/>
    <property type="match status" value="1"/>
</dbReference>
<feature type="domain" description="CBS" evidence="4">
    <location>
        <begin position="235"/>
        <end position="290"/>
    </location>
</feature>
<dbReference type="InterPro" id="IPR000644">
    <property type="entry name" value="CBS_dom"/>
</dbReference>
<dbReference type="Gene3D" id="2.60.120.10">
    <property type="entry name" value="Jelly Rolls"/>
    <property type="match status" value="1"/>
</dbReference>
<dbReference type="RefSeq" id="WP_013008277.1">
    <property type="nucleotide sequence ID" value="NC_013939.1"/>
</dbReference>
<dbReference type="InterPro" id="IPR043519">
    <property type="entry name" value="NT_sf"/>
</dbReference>
<keyword evidence="6" id="KW-1185">Reference proteome</keyword>
<proteinExistence type="predicted"/>
<accession>D3P8J1</accession>
<dbReference type="Pfam" id="PF00571">
    <property type="entry name" value="CBS"/>
    <property type="match status" value="2"/>
</dbReference>
<dbReference type="PANTHER" id="PTHR43080">
    <property type="entry name" value="CBS DOMAIN-CONTAINING PROTEIN CBSX3, MITOCHONDRIAL"/>
    <property type="match status" value="1"/>
</dbReference>
<dbReference type="AlphaFoldDB" id="D3P8J1"/>
<dbReference type="InterPro" id="IPR051257">
    <property type="entry name" value="Diverse_CBS-Domain"/>
</dbReference>
<dbReference type="Pfam" id="PF03445">
    <property type="entry name" value="DUF294"/>
    <property type="match status" value="1"/>
</dbReference>
<dbReference type="CDD" id="cd05401">
    <property type="entry name" value="NT_GlnE_GlnD_like"/>
    <property type="match status" value="1"/>
</dbReference>
<dbReference type="CDD" id="cd00038">
    <property type="entry name" value="CAP_ED"/>
    <property type="match status" value="1"/>
</dbReference>
<dbReference type="HOGENOM" id="CLU_027866_1_0_0"/>
<organism evidence="5 6">
    <name type="scientific">Deferribacter desulfuricans (strain DSM 14783 / JCM 11476 / NBRC 101012 / SSM1)</name>
    <dbReference type="NCBI Taxonomy" id="639282"/>
    <lineage>
        <taxon>Bacteria</taxon>
        <taxon>Pseudomonadati</taxon>
        <taxon>Deferribacterota</taxon>
        <taxon>Deferribacteres</taxon>
        <taxon>Deferribacterales</taxon>
        <taxon>Deferribacteraceae</taxon>
        <taxon>Deferribacter</taxon>
    </lineage>
</organism>
<sequence>MYDAVKKLRSVKPFDNLPDDVFELIEKHSKVKIYQPGTIVFSQYDEPTGYLYFISRGEVEIITETDEGVEITVDRRYEGDFFGWTPIFSDSGYTAGARTADEVEALLIPKEIILKISGKFPEVARYFSKSVFSRIKKLYQEVVKTQVLDPIAQVEAYPFQKKVSEIMSSPVETCKPEATVSEIARVMTLKGIGSVLVCDGVGKLLGIITERDLVTKVLAREIGVCLRDTKAKDVMTPNPFVISPDSYMYEAAAFMISHGIRHLPVVENGKILGIVTVRDLLRFRSQKTVLLVGRAKEAKTLDELKQIKKELIFVAKVLLMENRSQLETMEILSYIHHIIIQRCFELVKREMEINGYNFPDVKFAFLIMGSGGRREMLLGPDQDNGMIFEDYPDEKDEEVKKYMSIFSHKLVDALEYVGYPKCHGNVMVTNPLWVGRYSEWEKRVSKWIEVPEPQWVRYSTIFFDFVPLIGDGDLCNRLRDFIFKEVKENAIFLYQLMEVDYKHKVPLGVLGRFITSNEPDKKGKLSVKENGSIFIVDCIRMYALEHSIHNTNTMERMEKLLEKGVFNSVTVENLKAALEFFTYLRLKNEVELIEKGQGPSHYLDPYSLSKDEQEALKEAFRVTDKFQDSARRHFARIVGL</sequence>
<evidence type="ECO:0000256" key="2">
    <source>
        <dbReference type="PROSITE-ProRule" id="PRU00703"/>
    </source>
</evidence>
<dbReference type="InterPro" id="IPR046342">
    <property type="entry name" value="CBS_dom_sf"/>
</dbReference>
<dbReference type="Proteomes" id="UP000001520">
    <property type="component" value="Chromosome"/>
</dbReference>
<evidence type="ECO:0000313" key="5">
    <source>
        <dbReference type="EMBL" id="BAI81031.1"/>
    </source>
</evidence>
<dbReference type="STRING" id="639282.DEFDS_1572"/>
<dbReference type="GO" id="GO:0008773">
    <property type="term" value="F:[protein-PII] uridylyltransferase activity"/>
    <property type="evidence" value="ECO:0007669"/>
    <property type="project" value="InterPro"/>
</dbReference>
<dbReference type="InterPro" id="IPR018490">
    <property type="entry name" value="cNMP-bd_dom_sf"/>
</dbReference>
<dbReference type="SUPFAM" id="SSF51206">
    <property type="entry name" value="cAMP-binding domain-like"/>
    <property type="match status" value="1"/>
</dbReference>
<dbReference type="OrthoDB" id="9808528at2"/>
<dbReference type="SUPFAM" id="SSF81301">
    <property type="entry name" value="Nucleotidyltransferase"/>
    <property type="match status" value="1"/>
</dbReference>
<keyword evidence="1 2" id="KW-0129">CBS domain</keyword>
<dbReference type="InterPro" id="IPR000595">
    <property type="entry name" value="cNMP-bd_dom"/>
</dbReference>
<gene>
    <name evidence="5" type="ordered locus">DEFDS_1572</name>
</gene>
<dbReference type="InterPro" id="IPR005105">
    <property type="entry name" value="GlnD_Uridyltrans_N"/>
</dbReference>
<feature type="domain" description="Cyclic nucleotide-binding" evidence="3">
    <location>
        <begin position="13"/>
        <end position="134"/>
    </location>
</feature>
<dbReference type="PROSITE" id="PS51371">
    <property type="entry name" value="CBS"/>
    <property type="match status" value="2"/>
</dbReference>
<dbReference type="eggNOG" id="COG2905">
    <property type="taxonomic scope" value="Bacteria"/>
</dbReference>
<evidence type="ECO:0000256" key="1">
    <source>
        <dbReference type="ARBA" id="ARBA00023122"/>
    </source>
</evidence>
<evidence type="ECO:0000313" key="6">
    <source>
        <dbReference type="Proteomes" id="UP000001520"/>
    </source>
</evidence>
<dbReference type="InterPro" id="IPR018821">
    <property type="entry name" value="DUF294_put_nucleoTrafse_sb-bd"/>
</dbReference>
<dbReference type="SUPFAM" id="SSF54631">
    <property type="entry name" value="CBS-domain pair"/>
    <property type="match status" value="1"/>
</dbReference>
<dbReference type="InterPro" id="IPR014710">
    <property type="entry name" value="RmlC-like_jellyroll"/>
</dbReference>
<name>D3P8J1_DEFDS</name>
<dbReference type="PANTHER" id="PTHR43080:SF2">
    <property type="entry name" value="CBS DOMAIN-CONTAINING PROTEIN"/>
    <property type="match status" value="1"/>
</dbReference>